<name>A0A813EHZ9_POLGL</name>
<accession>A0A813EHZ9</accession>
<dbReference type="AlphaFoldDB" id="A0A813EHZ9"/>
<proteinExistence type="predicted"/>
<comment type="caution">
    <text evidence="1">The sequence shown here is derived from an EMBL/GenBank/DDBJ whole genome shotgun (WGS) entry which is preliminary data.</text>
</comment>
<evidence type="ECO:0000313" key="2">
    <source>
        <dbReference type="Proteomes" id="UP000654075"/>
    </source>
</evidence>
<reference evidence="1" key="1">
    <citation type="submission" date="2021-02" db="EMBL/GenBank/DDBJ databases">
        <authorList>
            <person name="Dougan E. K."/>
            <person name="Rhodes N."/>
            <person name="Thang M."/>
            <person name="Chan C."/>
        </authorList>
    </citation>
    <scope>NUCLEOTIDE SEQUENCE</scope>
</reference>
<protein>
    <submittedName>
        <fullName evidence="1">Uncharacterized protein</fullName>
    </submittedName>
</protein>
<keyword evidence="2" id="KW-1185">Reference proteome</keyword>
<sequence>MLLVLLDSIMTFWPFSTWDSKVFLVVDEGSVGNAELCASIPHAHVECIFIPVVEFATRSSNICFDRVLADEQLRSVGREPEWIALFDSDIVLHTYHIPELMFVDGKPVWHGTRRWSFPLSPISLGMDWIAEFTDSFPFVVHADHLQGVRGFFETQMEEETYEGAFRQFLKVLNVNMRVSARHRQYGTAQNSQESCSEIGILGTYLYYFHTESYTWSIEQGAWNGIAPEHSCLVLRVGTHLHDAKHGVRNHCAWGDGGYTGEFHGENASGFIGDGCEQKFNGSEAEGYVRLANSIITRGLRKSDKETLLLSPDNNEEHVWKPESAVHCPNRNLDATLQAYLNFPPG</sequence>
<gene>
    <name evidence="1" type="ORF">PGLA1383_LOCUS15724</name>
</gene>
<organism evidence="1 2">
    <name type="scientific">Polarella glacialis</name>
    <name type="common">Dinoflagellate</name>
    <dbReference type="NCBI Taxonomy" id="89957"/>
    <lineage>
        <taxon>Eukaryota</taxon>
        <taxon>Sar</taxon>
        <taxon>Alveolata</taxon>
        <taxon>Dinophyceae</taxon>
        <taxon>Suessiales</taxon>
        <taxon>Suessiaceae</taxon>
        <taxon>Polarella</taxon>
    </lineage>
</organism>
<evidence type="ECO:0000313" key="1">
    <source>
        <dbReference type="EMBL" id="CAE8597275.1"/>
    </source>
</evidence>
<dbReference type="EMBL" id="CAJNNV010009346">
    <property type="protein sequence ID" value="CAE8597275.1"/>
    <property type="molecule type" value="Genomic_DNA"/>
</dbReference>
<dbReference type="Proteomes" id="UP000654075">
    <property type="component" value="Unassembled WGS sequence"/>
</dbReference>